<keyword evidence="2" id="KW-1185">Reference proteome</keyword>
<dbReference type="RefSeq" id="WP_275773976.1">
    <property type="nucleotide sequence ID" value="NZ_BAABDE010000008.1"/>
</dbReference>
<comment type="caution">
    <text evidence="1">The sequence shown here is derived from an EMBL/GenBank/DDBJ whole genome shotgun (WGS) entry which is preliminary data.</text>
</comment>
<dbReference type="EMBL" id="BAABDE010000008">
    <property type="protein sequence ID" value="GAA3787294.1"/>
    <property type="molecule type" value="Genomic_DNA"/>
</dbReference>
<dbReference type="Proteomes" id="UP001501009">
    <property type="component" value="Unassembled WGS sequence"/>
</dbReference>
<reference evidence="2" key="1">
    <citation type="journal article" date="2019" name="Int. J. Syst. Evol. Microbiol.">
        <title>The Global Catalogue of Microorganisms (GCM) 10K type strain sequencing project: providing services to taxonomists for standard genome sequencing and annotation.</title>
        <authorList>
            <consortium name="The Broad Institute Genomics Platform"/>
            <consortium name="The Broad Institute Genome Sequencing Center for Infectious Disease"/>
            <person name="Wu L."/>
            <person name="Ma J."/>
        </authorList>
    </citation>
    <scope>NUCLEOTIDE SEQUENCE [LARGE SCALE GENOMIC DNA]</scope>
    <source>
        <strain evidence="2">JCM 17138</strain>
    </source>
</reference>
<protein>
    <recommendedName>
        <fullName evidence="3">Class I SAM-dependent methyltransferase</fullName>
    </recommendedName>
</protein>
<evidence type="ECO:0000313" key="2">
    <source>
        <dbReference type="Proteomes" id="UP001501009"/>
    </source>
</evidence>
<dbReference type="InterPro" id="IPR029063">
    <property type="entry name" value="SAM-dependent_MTases_sf"/>
</dbReference>
<proteinExistence type="predicted"/>
<name>A0ABP7H7C9_9ACTN</name>
<sequence length="110" mass="11620">MPAGQGHWEDHFAAGNGFHRADAHEIWLLGEAVRPQPGARALDVGRGLGTYAAALAGLGYRTLAVDWADAAVAATRDRCGDLAPGALRVFVLRVSGDWPRDLRCGLGGRC</sequence>
<evidence type="ECO:0000313" key="1">
    <source>
        <dbReference type="EMBL" id="GAA3787294.1"/>
    </source>
</evidence>
<dbReference type="SUPFAM" id="SSF53335">
    <property type="entry name" value="S-adenosyl-L-methionine-dependent methyltransferases"/>
    <property type="match status" value="1"/>
</dbReference>
<gene>
    <name evidence="1" type="ORF">GCM10022403_022510</name>
</gene>
<accession>A0ABP7H7C9</accession>
<dbReference type="Gene3D" id="3.40.50.150">
    <property type="entry name" value="Vaccinia Virus protein VP39"/>
    <property type="match status" value="1"/>
</dbReference>
<organism evidence="1 2">
    <name type="scientific">Streptomyces coacervatus</name>
    <dbReference type="NCBI Taxonomy" id="647381"/>
    <lineage>
        <taxon>Bacteria</taxon>
        <taxon>Bacillati</taxon>
        <taxon>Actinomycetota</taxon>
        <taxon>Actinomycetes</taxon>
        <taxon>Kitasatosporales</taxon>
        <taxon>Streptomycetaceae</taxon>
        <taxon>Streptomyces</taxon>
    </lineage>
</organism>
<evidence type="ECO:0008006" key="3">
    <source>
        <dbReference type="Google" id="ProtNLM"/>
    </source>
</evidence>